<dbReference type="EMBL" id="KV425572">
    <property type="protein sequence ID" value="KZT25292.1"/>
    <property type="molecule type" value="Genomic_DNA"/>
</dbReference>
<dbReference type="AlphaFoldDB" id="A0A165SKC5"/>
<evidence type="ECO:0000256" key="1">
    <source>
        <dbReference type="SAM" id="MobiDB-lite"/>
    </source>
</evidence>
<keyword evidence="3" id="KW-1185">Reference proteome</keyword>
<feature type="region of interest" description="Disordered" evidence="1">
    <location>
        <begin position="71"/>
        <end position="103"/>
    </location>
</feature>
<name>A0A165SKC5_9AGAM</name>
<dbReference type="Proteomes" id="UP000076761">
    <property type="component" value="Unassembled WGS sequence"/>
</dbReference>
<reference evidence="2 3" key="1">
    <citation type="journal article" date="2016" name="Mol. Biol. Evol.">
        <title>Comparative Genomics of Early-Diverging Mushroom-Forming Fungi Provides Insights into the Origins of Lignocellulose Decay Capabilities.</title>
        <authorList>
            <person name="Nagy L.G."/>
            <person name="Riley R."/>
            <person name="Tritt A."/>
            <person name="Adam C."/>
            <person name="Daum C."/>
            <person name="Floudas D."/>
            <person name="Sun H."/>
            <person name="Yadav J.S."/>
            <person name="Pangilinan J."/>
            <person name="Larsson K.H."/>
            <person name="Matsuura K."/>
            <person name="Barry K."/>
            <person name="Labutti K."/>
            <person name="Kuo R."/>
            <person name="Ohm R.A."/>
            <person name="Bhattacharya S.S."/>
            <person name="Shirouzu T."/>
            <person name="Yoshinaga Y."/>
            <person name="Martin F.M."/>
            <person name="Grigoriev I.V."/>
            <person name="Hibbett D.S."/>
        </authorList>
    </citation>
    <scope>NUCLEOTIDE SEQUENCE [LARGE SCALE GENOMIC DNA]</scope>
    <source>
        <strain evidence="2 3">HHB14362 ss-1</strain>
    </source>
</reference>
<dbReference type="InParanoid" id="A0A165SKC5"/>
<protein>
    <submittedName>
        <fullName evidence="2">Uncharacterized protein</fullName>
    </submittedName>
</protein>
<proteinExistence type="predicted"/>
<organism evidence="2 3">
    <name type="scientific">Neolentinus lepideus HHB14362 ss-1</name>
    <dbReference type="NCBI Taxonomy" id="1314782"/>
    <lineage>
        <taxon>Eukaryota</taxon>
        <taxon>Fungi</taxon>
        <taxon>Dikarya</taxon>
        <taxon>Basidiomycota</taxon>
        <taxon>Agaricomycotina</taxon>
        <taxon>Agaricomycetes</taxon>
        <taxon>Gloeophyllales</taxon>
        <taxon>Gloeophyllaceae</taxon>
        <taxon>Neolentinus</taxon>
    </lineage>
</organism>
<accession>A0A165SKC5</accession>
<feature type="region of interest" description="Disordered" evidence="1">
    <location>
        <begin position="1"/>
        <end position="31"/>
    </location>
</feature>
<gene>
    <name evidence="2" type="ORF">NEOLEDRAFT_353972</name>
</gene>
<evidence type="ECO:0000313" key="2">
    <source>
        <dbReference type="EMBL" id="KZT25292.1"/>
    </source>
</evidence>
<evidence type="ECO:0000313" key="3">
    <source>
        <dbReference type="Proteomes" id="UP000076761"/>
    </source>
</evidence>
<sequence>MDILRPKSSPAYPLDLQKSKRRDKPVFSATHASDRRTLRSYSLEGDRLLCKWAHVPRTRQDDVHAEQQIYPASSDHGSGGIHLGLKKSDLQSPCSREAHRQRESAPVVKSAVGYLRRLSQIRVLVSGGRGVRRRRSLIFSPDGTKLVSGSQAHMGRDVGS</sequence>